<protein>
    <recommendedName>
        <fullName evidence="7">Glycine-rich domain-containing protein-like</fullName>
    </recommendedName>
</protein>
<keyword evidence="2" id="KW-0812">Transmembrane</keyword>
<evidence type="ECO:0000313" key="6">
    <source>
        <dbReference type="Proteomes" id="UP000577697"/>
    </source>
</evidence>
<keyword evidence="6" id="KW-1185">Reference proteome</keyword>
<feature type="transmembrane region" description="Helical" evidence="2">
    <location>
        <begin position="154"/>
        <end position="176"/>
    </location>
</feature>
<proteinExistence type="predicted"/>
<evidence type="ECO:0000313" key="5">
    <source>
        <dbReference type="Proteomes" id="UP000075755"/>
    </source>
</evidence>
<evidence type="ECO:0000313" key="3">
    <source>
        <dbReference type="EMBL" id="AMS41794.1"/>
    </source>
</evidence>
<feature type="compositionally biased region" description="Gly residues" evidence="1">
    <location>
        <begin position="217"/>
        <end position="237"/>
    </location>
</feature>
<keyword evidence="2" id="KW-0472">Membrane</keyword>
<evidence type="ECO:0000256" key="2">
    <source>
        <dbReference type="SAM" id="Phobius"/>
    </source>
</evidence>
<dbReference type="AlphaFoldDB" id="A0AAC8YPL4"/>
<gene>
    <name evidence="3" type="ORF">AA2016_2869</name>
    <name evidence="4" type="ORF">FHS67_000152</name>
</gene>
<name>A0AAC8YPL4_AMIAI</name>
<reference evidence="3 5" key="1">
    <citation type="submission" date="2016-03" db="EMBL/GenBank/DDBJ databases">
        <title>Complete genome of Aminobacter aminovorans KCTC 2477.</title>
        <authorList>
            <person name="Kim K.M."/>
        </authorList>
    </citation>
    <scope>NUCLEOTIDE SEQUENCE [LARGE SCALE GENOMIC DNA]</scope>
    <source>
        <strain evidence="3 5">KCTC 2477</strain>
    </source>
</reference>
<feature type="transmembrane region" description="Helical" evidence="2">
    <location>
        <begin position="182"/>
        <end position="203"/>
    </location>
</feature>
<evidence type="ECO:0000256" key="1">
    <source>
        <dbReference type="SAM" id="MobiDB-lite"/>
    </source>
</evidence>
<dbReference type="Proteomes" id="UP000577697">
    <property type="component" value="Unassembled WGS sequence"/>
</dbReference>
<reference evidence="4 6" key="2">
    <citation type="submission" date="2020-08" db="EMBL/GenBank/DDBJ databases">
        <title>Genomic Encyclopedia of Type Strains, Phase IV (KMG-IV): sequencing the most valuable type-strain genomes for metagenomic binning, comparative biology and taxonomic classification.</title>
        <authorList>
            <person name="Goeker M."/>
        </authorList>
    </citation>
    <scope>NUCLEOTIDE SEQUENCE [LARGE SCALE GENOMIC DNA]</scope>
    <source>
        <strain evidence="4 6">DSM 10368</strain>
    </source>
</reference>
<dbReference type="EMBL" id="CP015005">
    <property type="protein sequence ID" value="AMS41794.1"/>
    <property type="molecule type" value="Genomic_DNA"/>
</dbReference>
<dbReference type="Proteomes" id="UP000075755">
    <property type="component" value="Chromosome"/>
</dbReference>
<sequence length="237" mass="25336">MNDLTDNDLWNKIAGFDFDDPQAEAPFSVRLARENGWTPERTKAAIDQYRRFIYMVCISDDMLSPSPDVDKVWHLHLIYTKDYWKRFCDETLGQEVHHFPSRGADESQGPLREAYARTLELLTEEFGETPDAALWPGVDAARPLVAGALGLGSAVLPAAEITFGIALALIVITVSLLWSTGLIGGALAVGLCVVGVIGSISLLPEKRRRRRSKAGDSGCGGGASAGDGDGGGCGGGD</sequence>
<dbReference type="KEGG" id="aak:AA2016_2869"/>
<dbReference type="RefSeq" id="WP_067960549.1">
    <property type="nucleotide sequence ID" value="NZ_CP015005.1"/>
</dbReference>
<dbReference type="EMBL" id="JACICB010000001">
    <property type="protein sequence ID" value="MBB3703858.1"/>
    <property type="molecule type" value="Genomic_DNA"/>
</dbReference>
<keyword evidence="2" id="KW-1133">Transmembrane helix</keyword>
<evidence type="ECO:0008006" key="7">
    <source>
        <dbReference type="Google" id="ProtNLM"/>
    </source>
</evidence>
<evidence type="ECO:0000313" key="4">
    <source>
        <dbReference type="EMBL" id="MBB3703858.1"/>
    </source>
</evidence>
<organism evidence="3 5">
    <name type="scientific">Aminobacter aminovorans</name>
    <name type="common">Chelatobacter heintzii</name>
    <dbReference type="NCBI Taxonomy" id="83263"/>
    <lineage>
        <taxon>Bacteria</taxon>
        <taxon>Pseudomonadati</taxon>
        <taxon>Pseudomonadota</taxon>
        <taxon>Alphaproteobacteria</taxon>
        <taxon>Hyphomicrobiales</taxon>
        <taxon>Phyllobacteriaceae</taxon>
        <taxon>Aminobacter</taxon>
    </lineage>
</organism>
<accession>A0AAC8YPL4</accession>
<feature type="region of interest" description="Disordered" evidence="1">
    <location>
        <begin position="208"/>
        <end position="237"/>
    </location>
</feature>